<dbReference type="AlphaFoldDB" id="A0A8K0D831"/>
<dbReference type="OrthoDB" id="8195485at2759"/>
<reference evidence="1" key="1">
    <citation type="submission" date="2019-08" db="EMBL/GenBank/DDBJ databases">
        <title>The genome of the North American firefly Photinus pyralis.</title>
        <authorList>
            <consortium name="Photinus pyralis genome working group"/>
            <person name="Fallon T.R."/>
            <person name="Sander Lower S.E."/>
            <person name="Weng J.-K."/>
        </authorList>
    </citation>
    <scope>NUCLEOTIDE SEQUENCE</scope>
    <source>
        <strain evidence="1">TRF0915ILg1</strain>
        <tissue evidence="1">Whole body</tissue>
    </source>
</reference>
<evidence type="ECO:0000313" key="1">
    <source>
        <dbReference type="EMBL" id="KAF2898012.1"/>
    </source>
</evidence>
<name>A0A8K0D831_IGNLU</name>
<comment type="caution">
    <text evidence="1">The sequence shown here is derived from an EMBL/GenBank/DDBJ whole genome shotgun (WGS) entry which is preliminary data.</text>
</comment>
<proteinExistence type="predicted"/>
<organism evidence="1 2">
    <name type="scientific">Ignelater luminosus</name>
    <name type="common">Cucubano</name>
    <name type="synonym">Pyrophorus luminosus</name>
    <dbReference type="NCBI Taxonomy" id="2038154"/>
    <lineage>
        <taxon>Eukaryota</taxon>
        <taxon>Metazoa</taxon>
        <taxon>Ecdysozoa</taxon>
        <taxon>Arthropoda</taxon>
        <taxon>Hexapoda</taxon>
        <taxon>Insecta</taxon>
        <taxon>Pterygota</taxon>
        <taxon>Neoptera</taxon>
        <taxon>Endopterygota</taxon>
        <taxon>Coleoptera</taxon>
        <taxon>Polyphaga</taxon>
        <taxon>Elateriformia</taxon>
        <taxon>Elateroidea</taxon>
        <taxon>Elateridae</taxon>
        <taxon>Agrypninae</taxon>
        <taxon>Pyrophorini</taxon>
        <taxon>Ignelater</taxon>
    </lineage>
</organism>
<gene>
    <name evidence="1" type="ORF">ILUMI_08163</name>
</gene>
<sequence length="167" mass="18192">MQAVEDADSTVISNAFQLGRQSGTAVIVVGEDVDLLIFLTAATPVSSRTYFLKPGKGKQADMFYSLSGFGGYDSTSAMFGQGKLKRVKTLEKHIHLQEGVAIFSKPDGIQDEVKRTSQKFIVTLYSDSSKMSLNEIRYGIFSTALVKKEFNLASLSPSEVATPQHSL</sequence>
<keyword evidence="2" id="KW-1185">Reference proteome</keyword>
<accession>A0A8K0D831</accession>
<evidence type="ECO:0000313" key="2">
    <source>
        <dbReference type="Proteomes" id="UP000801492"/>
    </source>
</evidence>
<dbReference type="EMBL" id="VTPC01003794">
    <property type="protein sequence ID" value="KAF2898012.1"/>
    <property type="molecule type" value="Genomic_DNA"/>
</dbReference>
<protein>
    <submittedName>
        <fullName evidence="1">Uncharacterized protein</fullName>
    </submittedName>
</protein>
<dbReference type="Proteomes" id="UP000801492">
    <property type="component" value="Unassembled WGS sequence"/>
</dbReference>